<dbReference type="Proteomes" id="UP000185491">
    <property type="component" value="Chromosome"/>
</dbReference>
<keyword evidence="3" id="KW-1185">Reference proteome</keyword>
<evidence type="ECO:0000256" key="1">
    <source>
        <dbReference type="SAM" id="MobiDB-lite"/>
    </source>
</evidence>
<accession>A0A1L7D0Z4</accession>
<dbReference type="AlphaFoldDB" id="A0A1L7D0Z4"/>
<organism evidence="2 3">
    <name type="scientific">Corynebacterium phocae</name>
    <dbReference type="NCBI Taxonomy" id="161895"/>
    <lineage>
        <taxon>Bacteria</taxon>
        <taxon>Bacillati</taxon>
        <taxon>Actinomycetota</taxon>
        <taxon>Actinomycetes</taxon>
        <taxon>Mycobacteriales</taxon>
        <taxon>Corynebacteriaceae</taxon>
        <taxon>Corynebacterium</taxon>
    </lineage>
</organism>
<dbReference type="EMBL" id="CP009249">
    <property type="protein sequence ID" value="APT91760.1"/>
    <property type="molecule type" value="Genomic_DNA"/>
</dbReference>
<evidence type="ECO:0008006" key="4">
    <source>
        <dbReference type="Google" id="ProtNLM"/>
    </source>
</evidence>
<protein>
    <recommendedName>
        <fullName evidence="4">Oxidoreductase</fullName>
    </recommendedName>
</protein>
<feature type="compositionally biased region" description="Basic and acidic residues" evidence="1">
    <location>
        <begin position="112"/>
        <end position="151"/>
    </location>
</feature>
<feature type="region of interest" description="Disordered" evidence="1">
    <location>
        <begin position="103"/>
        <end position="151"/>
    </location>
</feature>
<name>A0A1L7D0Z4_9CORY</name>
<dbReference type="STRING" id="161895.CPHO_01160"/>
<evidence type="ECO:0000313" key="3">
    <source>
        <dbReference type="Proteomes" id="UP000185491"/>
    </source>
</evidence>
<sequence length="264" mass="28030">MHDNDPFAPFLALPGVAESAQLAVESINRAHRCPAALRQADVISAESLLRGARVTAPDIRITAGAETSAYSLLAPELLTTTVRSYARAPLNFLARVDVAAGGPGTPAAAHTESTRAGRAHSESPHSESPHTESAHTESTRAESPHSGRANAERARAIARLVTGYSGATYDRLAPVLVHAEIAAFQVFGPRSELVARVAARATASHTGFDPRCLAVPETYLNRHASEYQQALRRYANGQPTDLLVVLFRAWEAGGVEAEGIARAM</sequence>
<dbReference type="KEGG" id="cpho:CPHO_01160"/>
<evidence type="ECO:0000313" key="2">
    <source>
        <dbReference type="EMBL" id="APT91760.1"/>
    </source>
</evidence>
<dbReference type="RefSeq" id="WP_075732504.1">
    <property type="nucleotide sequence ID" value="NZ_CP009249.1"/>
</dbReference>
<gene>
    <name evidence="2" type="ORF">CPHO_01160</name>
</gene>
<dbReference type="OrthoDB" id="5241763at2"/>
<reference evidence="2 3" key="1">
    <citation type="submission" date="2014-08" db="EMBL/GenBank/DDBJ databases">
        <title>Complete genome sequence of Corynebacterium phocae M408/89/1(T)(=DSM 44612(T)), isolated from the common seal (Phoca vitulina).</title>
        <authorList>
            <person name="Ruckert C."/>
            <person name="Albersmeier A."/>
            <person name="Winkler A."/>
            <person name="Kalinowski J."/>
        </authorList>
    </citation>
    <scope>NUCLEOTIDE SEQUENCE [LARGE SCALE GENOMIC DNA]</scope>
    <source>
        <strain evidence="2 3">M408/89/1</strain>
    </source>
</reference>
<proteinExistence type="predicted"/>